<evidence type="ECO:0000313" key="3">
    <source>
        <dbReference type="Proteomes" id="UP001165080"/>
    </source>
</evidence>
<comment type="caution">
    <text evidence="2">The sequence shown here is derived from an EMBL/GenBank/DDBJ whole genome shotgun (WGS) entry which is preliminary data.</text>
</comment>
<feature type="region of interest" description="Disordered" evidence="1">
    <location>
        <begin position="105"/>
        <end position="183"/>
    </location>
</feature>
<feature type="compositionally biased region" description="Pro residues" evidence="1">
    <location>
        <begin position="198"/>
        <end position="254"/>
    </location>
</feature>
<feature type="compositionally biased region" description="Pro residues" evidence="1">
    <location>
        <begin position="108"/>
        <end position="152"/>
    </location>
</feature>
<accession>A0A9W6BNP8</accession>
<dbReference type="AlphaFoldDB" id="A0A9W6BNP8"/>
<evidence type="ECO:0000256" key="1">
    <source>
        <dbReference type="SAM" id="MobiDB-lite"/>
    </source>
</evidence>
<dbReference type="Proteomes" id="UP001165080">
    <property type="component" value="Unassembled WGS sequence"/>
</dbReference>
<feature type="compositionally biased region" description="Low complexity" evidence="1">
    <location>
        <begin position="158"/>
        <end position="167"/>
    </location>
</feature>
<feature type="region of interest" description="Disordered" evidence="1">
    <location>
        <begin position="281"/>
        <end position="319"/>
    </location>
</feature>
<reference evidence="2 3" key="1">
    <citation type="journal article" date="2023" name="Commun. Biol.">
        <title>Reorganization of the ancestral sex-determining regions during the evolution of trioecy in Pleodorina starrii.</title>
        <authorList>
            <person name="Takahashi K."/>
            <person name="Suzuki S."/>
            <person name="Kawai-Toyooka H."/>
            <person name="Yamamoto K."/>
            <person name="Hamaji T."/>
            <person name="Ootsuki R."/>
            <person name="Yamaguchi H."/>
            <person name="Kawachi M."/>
            <person name="Higashiyama T."/>
            <person name="Nozaki H."/>
        </authorList>
    </citation>
    <scope>NUCLEOTIDE SEQUENCE [LARGE SCALE GENOMIC DNA]</scope>
    <source>
        <strain evidence="2 3">NIES-4479</strain>
    </source>
</reference>
<name>A0A9W6BNP8_9CHLO</name>
<protein>
    <submittedName>
        <fullName evidence="2">Uncharacterized protein</fullName>
    </submittedName>
</protein>
<dbReference type="EMBL" id="BRXU01000013">
    <property type="protein sequence ID" value="GLC55487.1"/>
    <property type="molecule type" value="Genomic_DNA"/>
</dbReference>
<keyword evidence="3" id="KW-1185">Reference proteome</keyword>
<feature type="compositionally biased region" description="Low complexity" evidence="1">
    <location>
        <begin position="281"/>
        <end position="300"/>
    </location>
</feature>
<organism evidence="2 3">
    <name type="scientific">Pleodorina starrii</name>
    <dbReference type="NCBI Taxonomy" id="330485"/>
    <lineage>
        <taxon>Eukaryota</taxon>
        <taxon>Viridiplantae</taxon>
        <taxon>Chlorophyta</taxon>
        <taxon>core chlorophytes</taxon>
        <taxon>Chlorophyceae</taxon>
        <taxon>CS clade</taxon>
        <taxon>Chlamydomonadales</taxon>
        <taxon>Volvocaceae</taxon>
        <taxon>Pleodorina</taxon>
    </lineage>
</organism>
<gene>
    <name evidence="2" type="primary">PLEST007163</name>
    <name evidence="2" type="ORF">PLESTB_000992600</name>
</gene>
<feature type="compositionally biased region" description="Pro residues" evidence="1">
    <location>
        <begin position="168"/>
        <end position="183"/>
    </location>
</feature>
<sequence length="431" mass="47488">MFDAARVLELRQRLFDGGRTAEMDDPGSKRMPELNDAFEIAHGLLCEFQSESCWGMTRRLAAPDIIRAKLQDARSELRDARIEFLECLVVNGLLGPDLKSGAVTQEPVLPPPVTQQPVPPPPVTHQPVPPPPVTQQPVLPPPVTQQPVLPPPVKKELVPQQPVTQQPVLPPPVTQQPVLPPPVKQELVPQQPVKQELVPPPPVTQQPVPPPPVTQQPVLPPPVTQQPVLPPPVTQQPVLPPPVTQQPVLPPPVTQQPVLQQPVMQQPVLQQPVKQELVPQQPVKQEPVPQQPVKQELVPQRSFPRSTSSRVAPLPGVPLPVEQQRPERITLQIDANSIWTFIRPIPQGNACLTKAQCREMEPKCMGVIMTRENAGYPCTNKASRVFLVQPQADAYGTPGGPWYVCACGNHARKDTGVFDKYSHFGLWSEVQ</sequence>
<proteinExistence type="predicted"/>
<feature type="region of interest" description="Disordered" evidence="1">
    <location>
        <begin position="195"/>
        <end position="254"/>
    </location>
</feature>
<evidence type="ECO:0000313" key="2">
    <source>
        <dbReference type="EMBL" id="GLC55487.1"/>
    </source>
</evidence>